<dbReference type="CDD" id="cd17487">
    <property type="entry name" value="MFS_MFSD5_like"/>
    <property type="match status" value="1"/>
</dbReference>
<feature type="transmembrane region" description="Helical" evidence="12">
    <location>
        <begin position="221"/>
        <end position="242"/>
    </location>
</feature>
<keyword evidence="4" id="KW-0813">Transport</keyword>
<feature type="transmembrane region" description="Helical" evidence="12">
    <location>
        <begin position="335"/>
        <end position="356"/>
    </location>
</feature>
<evidence type="ECO:0000256" key="2">
    <source>
        <dbReference type="ARBA" id="ARBA00004651"/>
    </source>
</evidence>
<dbReference type="Proteomes" id="UP000275408">
    <property type="component" value="Unassembled WGS sequence"/>
</dbReference>
<comment type="caution">
    <text evidence="13">The sequence shown here is derived from an EMBL/GenBank/DDBJ whole genome shotgun (WGS) entry which is preliminary data.</text>
</comment>
<dbReference type="OrthoDB" id="263957at2759"/>
<comment type="subcellular location">
    <subcellularLocation>
        <location evidence="2">Cell membrane</location>
        <topology evidence="2">Multi-pass membrane protein</topology>
    </subcellularLocation>
</comment>
<feature type="transmembrane region" description="Helical" evidence="12">
    <location>
        <begin position="304"/>
        <end position="323"/>
    </location>
</feature>
<dbReference type="PANTHER" id="PTHR23516:SF1">
    <property type="entry name" value="MOLYBDATE-ANION TRANSPORTER"/>
    <property type="match status" value="1"/>
</dbReference>
<sequence>MEQRLSANKPSRKKFVIHRNMLVIAYISFGVLSALCGIFHFWCKTGQRDDTMIVNPNFVSFQNSYFRVYFLALMAEWLQGPYLYKLYSHYGFIDTQIAIIYVCGFASSVVFGTSSGYFASVFGRKKACVVFTLLYSLCCLTKLSRNYGILILGRILGGISTSLLFTAFDAWYLYEHTQTHNFPSEWVSATFAKATLYNSIISVVAGILANTVAEWMPFGPVAPFVLAIPFLIATGILIQFTWDENYGGKNNKVIQPCIESLRHIITNNKVMSIGIVTSLFESAMYIFVFLWTPVLDRGHLYPPLGIIFSCFMLCVTLGGFLFNFTVKLGINPANVVILTIIVASGANIGAVFSNALHPSTSFILFIILELACGLYFPAMGWLRQRILPEAHHAGIINWFRVPLNAIAAIVLMVLHDTHSSHGISAIFALCSLLLAVAGIAAVRLSVLSRNDENLKLVHDMEEGL</sequence>
<keyword evidence="7 12" id="KW-1133">Transmembrane helix</keyword>
<evidence type="ECO:0000256" key="1">
    <source>
        <dbReference type="ARBA" id="ARBA00003019"/>
    </source>
</evidence>
<evidence type="ECO:0000256" key="6">
    <source>
        <dbReference type="ARBA" id="ARBA00022692"/>
    </source>
</evidence>
<evidence type="ECO:0000256" key="10">
    <source>
        <dbReference type="ARBA" id="ARBA00030646"/>
    </source>
</evidence>
<feature type="transmembrane region" description="Helical" evidence="12">
    <location>
        <begin position="98"/>
        <end position="120"/>
    </location>
</feature>
<name>A0A3M6T9D9_POCDA</name>
<dbReference type="GO" id="GO:0015098">
    <property type="term" value="F:molybdate ion transmembrane transporter activity"/>
    <property type="evidence" value="ECO:0007669"/>
    <property type="project" value="InterPro"/>
</dbReference>
<evidence type="ECO:0000256" key="9">
    <source>
        <dbReference type="ARBA" id="ARBA00023136"/>
    </source>
</evidence>
<reference evidence="13 14" key="1">
    <citation type="journal article" date="2018" name="Sci. Rep.">
        <title>Comparative analysis of the Pocillopora damicornis genome highlights role of immune system in coral evolution.</title>
        <authorList>
            <person name="Cunning R."/>
            <person name="Bay R.A."/>
            <person name="Gillette P."/>
            <person name="Baker A.C."/>
            <person name="Traylor-Knowles N."/>
        </authorList>
    </citation>
    <scope>NUCLEOTIDE SEQUENCE [LARGE SCALE GENOMIC DNA]</scope>
    <source>
        <strain evidence="13">RSMAS</strain>
        <tissue evidence="13">Whole animal</tissue>
    </source>
</reference>
<dbReference type="Pfam" id="PF05631">
    <property type="entry name" value="MFS_5"/>
    <property type="match status" value="1"/>
</dbReference>
<dbReference type="Gene3D" id="1.20.1250.20">
    <property type="entry name" value="MFS general substrate transporter like domains"/>
    <property type="match status" value="1"/>
</dbReference>
<gene>
    <name evidence="13" type="ORF">pdam_00020151</name>
</gene>
<feature type="transmembrane region" description="Helical" evidence="12">
    <location>
        <begin position="21"/>
        <end position="42"/>
    </location>
</feature>
<dbReference type="InterPro" id="IPR036259">
    <property type="entry name" value="MFS_trans_sf"/>
</dbReference>
<evidence type="ECO:0000256" key="4">
    <source>
        <dbReference type="ARBA" id="ARBA00022448"/>
    </source>
</evidence>
<evidence type="ECO:0000313" key="14">
    <source>
        <dbReference type="Proteomes" id="UP000275408"/>
    </source>
</evidence>
<keyword evidence="6 12" id="KW-0812">Transmembrane</keyword>
<keyword evidence="8" id="KW-0406">Ion transport</keyword>
<feature type="transmembrane region" description="Helical" evidence="12">
    <location>
        <begin position="426"/>
        <end position="446"/>
    </location>
</feature>
<feature type="transmembrane region" description="Helical" evidence="12">
    <location>
        <begin position="394"/>
        <end position="414"/>
    </location>
</feature>
<accession>A0A3M6T9D9</accession>
<dbReference type="SUPFAM" id="SSF103473">
    <property type="entry name" value="MFS general substrate transporter"/>
    <property type="match status" value="1"/>
</dbReference>
<evidence type="ECO:0000256" key="11">
    <source>
        <dbReference type="ARBA" id="ARBA00032555"/>
    </source>
</evidence>
<dbReference type="InterPro" id="IPR008509">
    <property type="entry name" value="MOT2/MFSD5"/>
</dbReference>
<dbReference type="STRING" id="46731.A0A3M6T9D9"/>
<keyword evidence="5" id="KW-1003">Cell membrane</keyword>
<protein>
    <recommendedName>
        <fullName evidence="3">Molybdate-anion transporter</fullName>
    </recommendedName>
    <alternativeName>
        <fullName evidence="10">Major facilitator superfamily domain-containing protein 5</fullName>
    </alternativeName>
    <alternativeName>
        <fullName evidence="11">Molybdate transporter 2 homolog</fullName>
    </alternativeName>
</protein>
<evidence type="ECO:0000256" key="12">
    <source>
        <dbReference type="SAM" id="Phobius"/>
    </source>
</evidence>
<evidence type="ECO:0000256" key="5">
    <source>
        <dbReference type="ARBA" id="ARBA00022475"/>
    </source>
</evidence>
<organism evidence="13 14">
    <name type="scientific">Pocillopora damicornis</name>
    <name type="common">Cauliflower coral</name>
    <name type="synonym">Millepora damicornis</name>
    <dbReference type="NCBI Taxonomy" id="46731"/>
    <lineage>
        <taxon>Eukaryota</taxon>
        <taxon>Metazoa</taxon>
        <taxon>Cnidaria</taxon>
        <taxon>Anthozoa</taxon>
        <taxon>Hexacorallia</taxon>
        <taxon>Scleractinia</taxon>
        <taxon>Astrocoeniina</taxon>
        <taxon>Pocilloporidae</taxon>
        <taxon>Pocillopora</taxon>
    </lineage>
</organism>
<proteinExistence type="predicted"/>
<dbReference type="GO" id="GO:0006811">
    <property type="term" value="P:monoatomic ion transport"/>
    <property type="evidence" value="ECO:0007669"/>
    <property type="project" value="UniProtKB-KW"/>
</dbReference>
<keyword evidence="14" id="KW-1185">Reference proteome</keyword>
<feature type="transmembrane region" description="Helical" evidence="12">
    <location>
        <begin position="362"/>
        <end position="382"/>
    </location>
</feature>
<keyword evidence="9 12" id="KW-0472">Membrane</keyword>
<evidence type="ECO:0000256" key="7">
    <source>
        <dbReference type="ARBA" id="ARBA00022989"/>
    </source>
</evidence>
<dbReference type="GO" id="GO:0005886">
    <property type="term" value="C:plasma membrane"/>
    <property type="evidence" value="ECO:0007669"/>
    <property type="project" value="UniProtKB-SubCell"/>
</dbReference>
<evidence type="ECO:0000313" key="13">
    <source>
        <dbReference type="EMBL" id="RMX38036.1"/>
    </source>
</evidence>
<feature type="transmembrane region" description="Helical" evidence="12">
    <location>
        <begin position="149"/>
        <end position="174"/>
    </location>
</feature>
<feature type="transmembrane region" description="Helical" evidence="12">
    <location>
        <begin position="270"/>
        <end position="292"/>
    </location>
</feature>
<dbReference type="PANTHER" id="PTHR23516">
    <property type="entry name" value="SAM (S-ADENOSYL METHIONINE) TRANSPORTER"/>
    <property type="match status" value="1"/>
</dbReference>
<evidence type="ECO:0000256" key="3">
    <source>
        <dbReference type="ARBA" id="ARBA00021242"/>
    </source>
</evidence>
<evidence type="ECO:0000256" key="8">
    <source>
        <dbReference type="ARBA" id="ARBA00023065"/>
    </source>
</evidence>
<dbReference type="EMBL" id="RCHS01004055">
    <property type="protein sequence ID" value="RMX38036.1"/>
    <property type="molecule type" value="Genomic_DNA"/>
</dbReference>
<dbReference type="AlphaFoldDB" id="A0A3M6T9D9"/>
<comment type="function">
    <text evidence="1">Mediates high-affinity intracellular uptake of the rare oligo-element molybdenum.</text>
</comment>